<gene>
    <name evidence="1" type="ORF">V5N11_027588</name>
</gene>
<dbReference type="PANTHER" id="PTHR35046:SF9">
    <property type="entry name" value="RNA-DIRECTED DNA POLYMERASE"/>
    <property type="match status" value="1"/>
</dbReference>
<dbReference type="Proteomes" id="UP001558713">
    <property type="component" value="Unassembled WGS sequence"/>
</dbReference>
<dbReference type="PANTHER" id="PTHR35046">
    <property type="entry name" value="ZINC KNUCKLE (CCHC-TYPE) FAMILY PROTEIN"/>
    <property type="match status" value="1"/>
</dbReference>
<name>A0ABD0ZL95_CARAN</name>
<dbReference type="AlphaFoldDB" id="A0ABD0ZL95"/>
<evidence type="ECO:0000313" key="1">
    <source>
        <dbReference type="EMBL" id="KAL1194811.1"/>
    </source>
</evidence>
<reference evidence="1 2" key="1">
    <citation type="submission" date="2024-04" db="EMBL/GenBank/DDBJ databases">
        <title>Genome assembly C_amara_ONT_v2.</title>
        <authorList>
            <person name="Yant L."/>
            <person name="Moore C."/>
            <person name="Slenker M."/>
        </authorList>
    </citation>
    <scope>NUCLEOTIDE SEQUENCE [LARGE SCALE GENOMIC DNA]</scope>
    <source>
        <tissue evidence="1">Leaf</tissue>
    </source>
</reference>
<accession>A0ABD0ZL95</accession>
<dbReference type="EMBL" id="JBANAX010000746">
    <property type="protein sequence ID" value="KAL1194811.1"/>
    <property type="molecule type" value="Genomic_DNA"/>
</dbReference>
<organism evidence="1 2">
    <name type="scientific">Cardamine amara subsp. amara</name>
    <dbReference type="NCBI Taxonomy" id="228776"/>
    <lineage>
        <taxon>Eukaryota</taxon>
        <taxon>Viridiplantae</taxon>
        <taxon>Streptophyta</taxon>
        <taxon>Embryophyta</taxon>
        <taxon>Tracheophyta</taxon>
        <taxon>Spermatophyta</taxon>
        <taxon>Magnoliopsida</taxon>
        <taxon>eudicotyledons</taxon>
        <taxon>Gunneridae</taxon>
        <taxon>Pentapetalae</taxon>
        <taxon>rosids</taxon>
        <taxon>malvids</taxon>
        <taxon>Brassicales</taxon>
        <taxon>Brassicaceae</taxon>
        <taxon>Cardamineae</taxon>
        <taxon>Cardamine</taxon>
    </lineage>
</organism>
<protein>
    <submittedName>
        <fullName evidence="1">Uncharacterized protein</fullName>
    </submittedName>
</protein>
<proteinExistence type="predicted"/>
<evidence type="ECO:0000313" key="2">
    <source>
        <dbReference type="Proteomes" id="UP001558713"/>
    </source>
</evidence>
<comment type="caution">
    <text evidence="1">The sequence shown here is derived from an EMBL/GenBank/DDBJ whole genome shotgun (WGS) entry which is preliminary data.</text>
</comment>
<keyword evidence="2" id="KW-1185">Reference proteome</keyword>
<sequence>MKVKHQAEVPIVIGKCKDEVLYDVLPIEVGHILLERPWQSDRRVIHDGFTNRHTFEFKGRKTILIPMTPHEVYLDKIQLKGKHEQGKKSSLFAIAGKTLYDDLFDPKLFVASNRMNYVTNLAPVLPSDFKTMQVVSKEIKQKRMGYIIIEYIHTVMKEVTISKEKRCKSLTMSSREIKPSRVPNTLLMMERRLYISLKSWMSNKPGQAFTSKTWISRTYQDFLNPLK</sequence>